<dbReference type="OrthoDB" id="9811153at2"/>
<accession>A0A419SVZ2</accession>
<dbReference type="InterPro" id="IPR011051">
    <property type="entry name" value="RmlC_Cupin_sf"/>
</dbReference>
<dbReference type="PANTHER" id="PTHR40112:SF1">
    <property type="entry name" value="H2HPP ISOMERASE"/>
    <property type="match status" value="1"/>
</dbReference>
<name>A0A419SVZ2_9FIRM</name>
<dbReference type="EMBL" id="MCIA01000032">
    <property type="protein sequence ID" value="RKD29394.1"/>
    <property type="molecule type" value="Genomic_DNA"/>
</dbReference>
<evidence type="ECO:0000313" key="3">
    <source>
        <dbReference type="Proteomes" id="UP000284277"/>
    </source>
</evidence>
<dbReference type="CDD" id="cd02238">
    <property type="entry name" value="cupin_KdgF"/>
    <property type="match status" value="1"/>
</dbReference>
<dbReference type="InterPro" id="IPR052535">
    <property type="entry name" value="Bacilysin_H2HPP_isomerase"/>
</dbReference>
<dbReference type="SUPFAM" id="SSF51182">
    <property type="entry name" value="RmlC-like cupins"/>
    <property type="match status" value="1"/>
</dbReference>
<dbReference type="InterPro" id="IPR025499">
    <property type="entry name" value="KdgF"/>
</dbReference>
<evidence type="ECO:0000259" key="1">
    <source>
        <dbReference type="Pfam" id="PF07883"/>
    </source>
</evidence>
<feature type="domain" description="Cupin type-2" evidence="1">
    <location>
        <begin position="42"/>
        <end position="98"/>
    </location>
</feature>
<dbReference type="PANTHER" id="PTHR40112">
    <property type="entry name" value="H2HPP ISOMERASE"/>
    <property type="match status" value="1"/>
</dbReference>
<dbReference type="InterPro" id="IPR014710">
    <property type="entry name" value="RmlC-like_jellyroll"/>
</dbReference>
<organism evidence="2 3">
    <name type="scientific">Lacrimispora algidixylanolytica</name>
    <dbReference type="NCBI Taxonomy" id="94868"/>
    <lineage>
        <taxon>Bacteria</taxon>
        <taxon>Bacillati</taxon>
        <taxon>Bacillota</taxon>
        <taxon>Clostridia</taxon>
        <taxon>Lachnospirales</taxon>
        <taxon>Lachnospiraceae</taxon>
        <taxon>Lacrimispora</taxon>
    </lineage>
</organism>
<keyword evidence="3" id="KW-1185">Reference proteome</keyword>
<dbReference type="Pfam" id="PF07883">
    <property type="entry name" value="Cupin_2"/>
    <property type="match status" value="1"/>
</dbReference>
<reference evidence="2 3" key="1">
    <citation type="submission" date="2016-08" db="EMBL/GenBank/DDBJ databases">
        <title>A new outlook on sporulation: Clostridium algidixylanolyticum.</title>
        <authorList>
            <person name="Poppleton D.I."/>
            <person name="Gribaldo S."/>
        </authorList>
    </citation>
    <scope>NUCLEOTIDE SEQUENCE [LARGE SCALE GENOMIC DNA]</scope>
    <source>
        <strain evidence="2 3">SPL73</strain>
    </source>
</reference>
<protein>
    <submittedName>
        <fullName evidence="2">Cupin</fullName>
    </submittedName>
</protein>
<dbReference type="InterPro" id="IPR013096">
    <property type="entry name" value="Cupin_2"/>
</dbReference>
<proteinExistence type="predicted"/>
<dbReference type="AlphaFoldDB" id="A0A419SVZ2"/>
<dbReference type="Gene3D" id="2.60.120.10">
    <property type="entry name" value="Jelly Rolls"/>
    <property type="match status" value="1"/>
</dbReference>
<dbReference type="Proteomes" id="UP000284277">
    <property type="component" value="Unassembled WGS sequence"/>
</dbReference>
<dbReference type="RefSeq" id="WP_120198229.1">
    <property type="nucleotide sequence ID" value="NZ_MCIA01000032.1"/>
</dbReference>
<gene>
    <name evidence="2" type="ORF">BET01_08595</name>
</gene>
<sequence>MRKPEKGQNWVFNKDIQGEQASEGVERKILAYADEMMCVENHFEKGAIGKLHHHPHTQITYVASGKFEFTIGEETKVVETGDTLLKQDGVVHGCVCLEKGILVDIFTPMREDFL</sequence>
<comment type="caution">
    <text evidence="2">The sequence shown here is derived from an EMBL/GenBank/DDBJ whole genome shotgun (WGS) entry which is preliminary data.</text>
</comment>
<evidence type="ECO:0000313" key="2">
    <source>
        <dbReference type="EMBL" id="RKD29394.1"/>
    </source>
</evidence>
<dbReference type="PIRSF" id="PIRSF029883">
    <property type="entry name" value="KdgF"/>
    <property type="match status" value="1"/>
</dbReference>